<dbReference type="Proteomes" id="UP001054252">
    <property type="component" value="Unassembled WGS sequence"/>
</dbReference>
<evidence type="ECO:0000313" key="3">
    <source>
        <dbReference type="EMBL" id="GKV39143.1"/>
    </source>
</evidence>
<dbReference type="EMBL" id="BPVZ01000132">
    <property type="protein sequence ID" value="GKV39143.1"/>
    <property type="molecule type" value="Genomic_DNA"/>
</dbReference>
<dbReference type="AlphaFoldDB" id="A0AAV5LNX4"/>
<proteinExistence type="predicted"/>
<dbReference type="InterPro" id="IPR036047">
    <property type="entry name" value="F-box-like_dom_sf"/>
</dbReference>
<feature type="domain" description="F-box" evidence="2">
    <location>
        <begin position="12"/>
        <end position="43"/>
    </location>
</feature>
<dbReference type="SUPFAM" id="SSF81383">
    <property type="entry name" value="F-box domain"/>
    <property type="match status" value="1"/>
</dbReference>
<dbReference type="Gene3D" id="1.20.1280.50">
    <property type="match status" value="1"/>
</dbReference>
<sequence length="130" mass="14768">MEEITTSSVHDQLPFHLVASIFKQLPLIHLLRAKTVSSSWNFVAEVVIPFEQDDEQGSPSCSGRVDSCDSSHNALTKPTSDVRSKFPCIGSSRGWHHRSLLSTGKRHRSLLNTRNHHRRRARDPKCQTRK</sequence>
<evidence type="ECO:0000256" key="1">
    <source>
        <dbReference type="SAM" id="MobiDB-lite"/>
    </source>
</evidence>
<feature type="compositionally biased region" description="Basic residues" evidence="1">
    <location>
        <begin position="102"/>
        <end position="122"/>
    </location>
</feature>
<accession>A0AAV5LNX4</accession>
<feature type="region of interest" description="Disordered" evidence="1">
    <location>
        <begin position="53"/>
        <end position="81"/>
    </location>
</feature>
<keyword evidence="4" id="KW-1185">Reference proteome</keyword>
<gene>
    <name evidence="3" type="ORF">SLEP1_g46954</name>
</gene>
<evidence type="ECO:0000313" key="4">
    <source>
        <dbReference type="Proteomes" id="UP001054252"/>
    </source>
</evidence>
<comment type="caution">
    <text evidence="3">The sequence shown here is derived from an EMBL/GenBank/DDBJ whole genome shotgun (WGS) entry which is preliminary data.</text>
</comment>
<dbReference type="Pfam" id="PF00646">
    <property type="entry name" value="F-box"/>
    <property type="match status" value="1"/>
</dbReference>
<feature type="region of interest" description="Disordered" evidence="1">
    <location>
        <begin position="102"/>
        <end position="130"/>
    </location>
</feature>
<name>A0AAV5LNX4_9ROSI</name>
<protein>
    <recommendedName>
        <fullName evidence="2">F-box domain-containing protein</fullName>
    </recommendedName>
</protein>
<organism evidence="3 4">
    <name type="scientific">Rubroshorea leprosula</name>
    <dbReference type="NCBI Taxonomy" id="152421"/>
    <lineage>
        <taxon>Eukaryota</taxon>
        <taxon>Viridiplantae</taxon>
        <taxon>Streptophyta</taxon>
        <taxon>Embryophyta</taxon>
        <taxon>Tracheophyta</taxon>
        <taxon>Spermatophyta</taxon>
        <taxon>Magnoliopsida</taxon>
        <taxon>eudicotyledons</taxon>
        <taxon>Gunneridae</taxon>
        <taxon>Pentapetalae</taxon>
        <taxon>rosids</taxon>
        <taxon>malvids</taxon>
        <taxon>Malvales</taxon>
        <taxon>Dipterocarpaceae</taxon>
        <taxon>Rubroshorea</taxon>
    </lineage>
</organism>
<reference evidence="3 4" key="1">
    <citation type="journal article" date="2021" name="Commun. Biol.">
        <title>The genome of Shorea leprosula (Dipterocarpaceae) highlights the ecological relevance of drought in aseasonal tropical rainforests.</title>
        <authorList>
            <person name="Ng K.K.S."/>
            <person name="Kobayashi M.J."/>
            <person name="Fawcett J.A."/>
            <person name="Hatakeyama M."/>
            <person name="Paape T."/>
            <person name="Ng C.H."/>
            <person name="Ang C.C."/>
            <person name="Tnah L.H."/>
            <person name="Lee C.T."/>
            <person name="Nishiyama T."/>
            <person name="Sese J."/>
            <person name="O'Brien M.J."/>
            <person name="Copetti D."/>
            <person name="Mohd Noor M.I."/>
            <person name="Ong R.C."/>
            <person name="Putra M."/>
            <person name="Sireger I.Z."/>
            <person name="Indrioko S."/>
            <person name="Kosugi Y."/>
            <person name="Izuno A."/>
            <person name="Isagi Y."/>
            <person name="Lee S.L."/>
            <person name="Shimizu K.K."/>
        </authorList>
    </citation>
    <scope>NUCLEOTIDE SEQUENCE [LARGE SCALE GENOMIC DNA]</scope>
    <source>
        <strain evidence="3">214</strain>
    </source>
</reference>
<feature type="compositionally biased region" description="Polar residues" evidence="1">
    <location>
        <begin position="68"/>
        <end position="81"/>
    </location>
</feature>
<evidence type="ECO:0000259" key="2">
    <source>
        <dbReference type="Pfam" id="PF00646"/>
    </source>
</evidence>
<dbReference type="InterPro" id="IPR001810">
    <property type="entry name" value="F-box_dom"/>
</dbReference>